<dbReference type="PROSITE" id="PS51126">
    <property type="entry name" value="DILUTE"/>
    <property type="match status" value="1"/>
</dbReference>
<accession>A0A8H7RJX6</accession>
<dbReference type="EMBL" id="JAEPRD010000010">
    <property type="protein sequence ID" value="KAG2210991.1"/>
    <property type="molecule type" value="Genomic_DNA"/>
</dbReference>
<evidence type="ECO:0000313" key="5">
    <source>
        <dbReference type="Proteomes" id="UP000603453"/>
    </source>
</evidence>
<feature type="compositionally biased region" description="Polar residues" evidence="2">
    <location>
        <begin position="105"/>
        <end position="115"/>
    </location>
</feature>
<sequence length="1035" mass="117103">MDSSKIAALGSPKPPTIASRRPMLSSQRSFSALSINTNTTHGDMMRRNSSATTASIHRRLQTPTAVPPLPLSANSSNSMSPEELSSKIADSFQQFSSMLSQLSSNKPAVNSTIPTPVTPPLHHINHQTSNTKTNSRNIIPSQRQRPKTLNTPPPTSKLPPPVATQNDHRKEVRLSSHPTVAVIQQKTYPPEKETNPEKQFPQSKDIQDSESEIEEEENFSEYNSHAIYFGNIEAVINEGNTELRRRLISKWLSRAASIGDLEAMQLMLDSTEGVDINFTSDKKTGITCLMYASYFGHAQCLNLLLKHPSVGINQQDKKGWTALMWAINSHQIEVAQILLNHGAEKSLTTKYGRTVYNFPTTDIMKELLGTPPMDQAKVSDKSSDNEVVTETMISKKTSKTPNVNPVNDLEYYATDGYSHFLNNHNPAVDPRKKPTAVTDKPPSPPDFSQLTKAVTSPQQEQRNKETLVMNSSSLITDDEEEDIKRWETSIKSSNTFLWDRCLPDQMFVFSQEDISFLLDQALNVPDVKLLMNKSQLSNELWQPANIIFLSTRFAHYCSSRELLNLFLETVATRLAKLIKTYYRDINSLAYWIANICQLSSYLKKDPGLSVCTHDAQETLSELISEAYSCLITESQKKIEKLLESSMLEYESIHELEQVEFVDDWQRFFRRSSSNNSRKSIDTASSIDRKSSADFNSASSPLSLYSTETSASQSPQSITKLLTNIQSTLQAYHVPPAIEIQAMAQFFHYLSCELFNRVLAYKRYLCRSKALQIRMNLSAMEEWVRINHLPPSLNNAFEPLVQLLQLLQCLSQMDDILIFSSTVQTFDKLNPLQVKRCVQNYRYEVSEPRLSEAVEQLSNQMAQDHQQQLTLTNSNRKNSSNSIQTRSSMDSINITNTSTSNKGTGGRPGSVSSLNCLLTTTTNKKRLSSEEIMSINSSMVQQLDDEDEQYDEREEKRNSKYLLPFSIPVTTALLQGWSEEKHKKSITNTTGTNSYSDAIYQEIKQKKQEQFSLLDRVYPAIAEEWIYNLDKRLHVR</sequence>
<dbReference type="SUPFAM" id="SSF48403">
    <property type="entry name" value="Ankyrin repeat"/>
    <property type="match status" value="1"/>
</dbReference>
<dbReference type="AlphaFoldDB" id="A0A8H7RJX6"/>
<dbReference type="InterPro" id="IPR036770">
    <property type="entry name" value="Ankyrin_rpt-contain_sf"/>
</dbReference>
<dbReference type="PROSITE" id="PS50088">
    <property type="entry name" value="ANK_REPEAT"/>
    <property type="match status" value="1"/>
</dbReference>
<feature type="compositionally biased region" description="Polar residues" evidence="2">
    <location>
        <begin position="855"/>
        <end position="889"/>
    </location>
</feature>
<feature type="compositionally biased region" description="Low complexity" evidence="2">
    <location>
        <begin position="890"/>
        <end position="900"/>
    </location>
</feature>
<proteinExistence type="predicted"/>
<feature type="compositionally biased region" description="Polar residues" evidence="2">
    <location>
        <begin position="126"/>
        <end position="143"/>
    </location>
</feature>
<dbReference type="Pfam" id="PF12796">
    <property type="entry name" value="Ank_2"/>
    <property type="match status" value="1"/>
</dbReference>
<dbReference type="PROSITE" id="PS50297">
    <property type="entry name" value="ANK_REP_REGION"/>
    <property type="match status" value="1"/>
</dbReference>
<feature type="region of interest" description="Disordered" evidence="2">
    <location>
        <begin position="423"/>
        <end position="466"/>
    </location>
</feature>
<feature type="region of interest" description="Disordered" evidence="2">
    <location>
        <begin position="103"/>
        <end position="216"/>
    </location>
</feature>
<dbReference type="SMART" id="SM01132">
    <property type="entry name" value="DIL"/>
    <property type="match status" value="1"/>
</dbReference>
<keyword evidence="5" id="KW-1185">Reference proteome</keyword>
<evidence type="ECO:0000256" key="1">
    <source>
        <dbReference type="PROSITE-ProRule" id="PRU00023"/>
    </source>
</evidence>
<feature type="region of interest" description="Disordered" evidence="2">
    <location>
        <begin position="1"/>
        <end position="30"/>
    </location>
</feature>
<feature type="compositionally biased region" description="Polar residues" evidence="2">
    <location>
        <begin position="446"/>
        <end position="460"/>
    </location>
</feature>
<keyword evidence="1" id="KW-0040">ANK repeat</keyword>
<dbReference type="InterPro" id="IPR052072">
    <property type="entry name" value="Vascular_dev_regulator"/>
</dbReference>
<feature type="domain" description="Dilute" evidence="3">
    <location>
        <begin position="575"/>
        <end position="863"/>
    </location>
</feature>
<feature type="region of interest" description="Disordered" evidence="2">
    <location>
        <begin position="60"/>
        <end position="86"/>
    </location>
</feature>
<name>A0A8H7RJX6_9FUNG</name>
<gene>
    <name evidence="4" type="ORF">INT47_000151</name>
</gene>
<dbReference type="CDD" id="cd15473">
    <property type="entry name" value="Myo5p-like_CBD_DIL_ANK"/>
    <property type="match status" value="1"/>
</dbReference>
<comment type="caution">
    <text evidence="4">The sequence shown here is derived from an EMBL/GenBank/DDBJ whole genome shotgun (WGS) entry which is preliminary data.</text>
</comment>
<protein>
    <recommendedName>
        <fullName evidence="3">Dilute domain-containing protein</fullName>
    </recommendedName>
</protein>
<dbReference type="PANTHER" id="PTHR16027">
    <property type="entry name" value="DILUTE DOMAIN-CONTAINING PROTEIN YPR089W"/>
    <property type="match status" value="1"/>
</dbReference>
<dbReference type="SMART" id="SM00248">
    <property type="entry name" value="ANK"/>
    <property type="match status" value="2"/>
</dbReference>
<feature type="compositionally biased region" description="Low complexity" evidence="2">
    <location>
        <begin position="71"/>
        <end position="83"/>
    </location>
</feature>
<feature type="repeat" description="ANK" evidence="1">
    <location>
        <begin position="318"/>
        <end position="350"/>
    </location>
</feature>
<feature type="compositionally biased region" description="Pro residues" evidence="2">
    <location>
        <begin position="151"/>
        <end position="162"/>
    </location>
</feature>
<dbReference type="Pfam" id="PF01843">
    <property type="entry name" value="DIL"/>
    <property type="match status" value="1"/>
</dbReference>
<dbReference type="InterPro" id="IPR002710">
    <property type="entry name" value="Dilute_dom"/>
</dbReference>
<evidence type="ECO:0000313" key="4">
    <source>
        <dbReference type="EMBL" id="KAG2210991.1"/>
    </source>
</evidence>
<dbReference type="OrthoDB" id="426293at2759"/>
<evidence type="ECO:0000256" key="2">
    <source>
        <dbReference type="SAM" id="MobiDB-lite"/>
    </source>
</evidence>
<dbReference type="InterPro" id="IPR037986">
    <property type="entry name" value="Myo5p-like_CBD_DIL"/>
</dbReference>
<dbReference type="GO" id="GO:0051020">
    <property type="term" value="F:GTPase binding"/>
    <property type="evidence" value="ECO:0007669"/>
    <property type="project" value="TreeGrafter"/>
</dbReference>
<dbReference type="Proteomes" id="UP000603453">
    <property type="component" value="Unassembled WGS sequence"/>
</dbReference>
<feature type="compositionally biased region" description="Polar residues" evidence="2">
    <location>
        <begin position="176"/>
        <end position="187"/>
    </location>
</feature>
<organism evidence="4 5">
    <name type="scientific">Mucor saturninus</name>
    <dbReference type="NCBI Taxonomy" id="64648"/>
    <lineage>
        <taxon>Eukaryota</taxon>
        <taxon>Fungi</taxon>
        <taxon>Fungi incertae sedis</taxon>
        <taxon>Mucoromycota</taxon>
        <taxon>Mucoromycotina</taxon>
        <taxon>Mucoromycetes</taxon>
        <taxon>Mucorales</taxon>
        <taxon>Mucorineae</taxon>
        <taxon>Mucoraceae</taxon>
        <taxon>Mucor</taxon>
    </lineage>
</organism>
<evidence type="ECO:0000259" key="3">
    <source>
        <dbReference type="PROSITE" id="PS51126"/>
    </source>
</evidence>
<dbReference type="PANTHER" id="PTHR16027:SF6">
    <property type="entry name" value="DILUTE DOMAIN-CONTAINING PROTEIN"/>
    <property type="match status" value="1"/>
</dbReference>
<dbReference type="Gene3D" id="1.25.40.20">
    <property type="entry name" value="Ankyrin repeat-containing domain"/>
    <property type="match status" value="1"/>
</dbReference>
<feature type="region of interest" description="Disordered" evidence="2">
    <location>
        <begin position="855"/>
        <end position="913"/>
    </location>
</feature>
<dbReference type="InterPro" id="IPR002110">
    <property type="entry name" value="Ankyrin_rpt"/>
</dbReference>
<reference evidence="4" key="1">
    <citation type="submission" date="2020-12" db="EMBL/GenBank/DDBJ databases">
        <title>Metabolic potential, ecology and presence of endohyphal bacteria is reflected in genomic diversity of Mucoromycotina.</title>
        <authorList>
            <person name="Muszewska A."/>
            <person name="Okrasinska A."/>
            <person name="Steczkiewicz K."/>
            <person name="Drgas O."/>
            <person name="Orlowska M."/>
            <person name="Perlinska-Lenart U."/>
            <person name="Aleksandrzak-Piekarczyk T."/>
            <person name="Szatraj K."/>
            <person name="Zielenkiewicz U."/>
            <person name="Pilsyk S."/>
            <person name="Malc E."/>
            <person name="Mieczkowski P."/>
            <person name="Kruszewska J.S."/>
            <person name="Biernat P."/>
            <person name="Pawlowska J."/>
        </authorList>
    </citation>
    <scope>NUCLEOTIDE SEQUENCE</scope>
    <source>
        <strain evidence="4">WA0000017839</strain>
    </source>
</reference>